<evidence type="ECO:0000256" key="1">
    <source>
        <dbReference type="SAM" id="MobiDB-lite"/>
    </source>
</evidence>
<accession>A0A8H5HKG6</accession>
<dbReference type="OrthoDB" id="2626014at2759"/>
<reference evidence="2 3" key="1">
    <citation type="journal article" date="2020" name="ISME J.">
        <title>Uncovering the hidden diversity of litter-decomposition mechanisms in mushroom-forming fungi.</title>
        <authorList>
            <person name="Floudas D."/>
            <person name="Bentzer J."/>
            <person name="Ahren D."/>
            <person name="Johansson T."/>
            <person name="Persson P."/>
            <person name="Tunlid A."/>
        </authorList>
    </citation>
    <scope>NUCLEOTIDE SEQUENCE [LARGE SCALE GENOMIC DNA]</scope>
    <source>
        <strain evidence="2 3">CBS 661.87</strain>
    </source>
</reference>
<feature type="region of interest" description="Disordered" evidence="1">
    <location>
        <begin position="217"/>
        <end position="250"/>
    </location>
</feature>
<evidence type="ECO:0000313" key="3">
    <source>
        <dbReference type="Proteomes" id="UP000565441"/>
    </source>
</evidence>
<dbReference type="Proteomes" id="UP000565441">
    <property type="component" value="Unassembled WGS sequence"/>
</dbReference>
<dbReference type="EMBL" id="JAACJP010000004">
    <property type="protein sequence ID" value="KAF5384844.1"/>
    <property type="molecule type" value="Genomic_DNA"/>
</dbReference>
<name>A0A8H5HKG6_9AGAR</name>
<sequence>MHEARAEMNLSSSQVHSEGLVEGETSTSKNKFLQSRFARSLRGSLRSSTREPEYSPNNGWTEEFQIISHADLPIQLDNTGLDPASYPPAPNFSQPFLPSQRIQLVDLCLDFPQPPTFIPSPIDASVRAENNLNTTSVDESFAPRHQPSNRFKSLKRLVRSSLSNPAAGKSTSFVARFVKPKAPSPEHATTFAYFDHEGSGPSSPIVTHISYPALSSSPFPLTPQRPAKSKRIAQSSHLPEEQSPELSHSFPNLLSPTYHPSFQDASPISAIYVGAESDFRRSFSVRPSFNGSFITPNTRSQNSSSSGYSILSHTLPKSHLDQENQSFQGLRNFPTAWTQRDYNSIAPIPHSLTSEHFGPDPLSKEVREHSYLTSQGDPTAFNMDYSGKRTDVVDVGGEVDYSNHQWFQDPPARPPPAAPQPEYIPAPEVIQMNDAFEYALSSAPNVLYARYKQYGQLGVLAWCSEFGELIDGLKELGFNGNMFTTTRSQALRTCQQLLKLPMDIDMQIIVMYLSSQVSRLRRFLDGDTSWDDYPIPSFPQYPGDQPR</sequence>
<keyword evidence="3" id="KW-1185">Reference proteome</keyword>
<feature type="region of interest" description="Disordered" evidence="1">
    <location>
        <begin position="1"/>
        <end position="28"/>
    </location>
</feature>
<gene>
    <name evidence="2" type="ORF">D9615_001351</name>
</gene>
<protein>
    <submittedName>
        <fullName evidence="2">Uncharacterized protein</fullName>
    </submittedName>
</protein>
<evidence type="ECO:0000313" key="2">
    <source>
        <dbReference type="EMBL" id="KAF5384844.1"/>
    </source>
</evidence>
<dbReference type="AlphaFoldDB" id="A0A8H5HKG6"/>
<comment type="caution">
    <text evidence="2">The sequence shown here is derived from an EMBL/GenBank/DDBJ whole genome shotgun (WGS) entry which is preliminary data.</text>
</comment>
<proteinExistence type="predicted"/>
<organism evidence="2 3">
    <name type="scientific">Tricholomella constricta</name>
    <dbReference type="NCBI Taxonomy" id="117010"/>
    <lineage>
        <taxon>Eukaryota</taxon>
        <taxon>Fungi</taxon>
        <taxon>Dikarya</taxon>
        <taxon>Basidiomycota</taxon>
        <taxon>Agaricomycotina</taxon>
        <taxon>Agaricomycetes</taxon>
        <taxon>Agaricomycetidae</taxon>
        <taxon>Agaricales</taxon>
        <taxon>Tricholomatineae</taxon>
        <taxon>Lyophyllaceae</taxon>
        <taxon>Tricholomella</taxon>
    </lineage>
</organism>